<feature type="transmembrane region" description="Helical" evidence="7">
    <location>
        <begin position="150"/>
        <end position="167"/>
    </location>
</feature>
<dbReference type="EMBL" id="CXWD01000007">
    <property type="protein sequence ID" value="CTQ69156.1"/>
    <property type="molecule type" value="Genomic_DNA"/>
</dbReference>
<feature type="transmembrane region" description="Helical" evidence="7">
    <location>
        <begin position="42"/>
        <end position="67"/>
    </location>
</feature>
<dbReference type="PANTHER" id="PTHR40074:SF4">
    <property type="entry name" value="INNER MEMBRANE PROTEIN YCFT"/>
    <property type="match status" value="1"/>
</dbReference>
<feature type="transmembrane region" description="Helical" evidence="7">
    <location>
        <begin position="229"/>
        <end position="248"/>
    </location>
</feature>
<feature type="transmembrane region" description="Helical" evidence="7">
    <location>
        <begin position="113"/>
        <end position="138"/>
    </location>
</feature>
<evidence type="ECO:0000259" key="8">
    <source>
        <dbReference type="Pfam" id="PF01757"/>
    </source>
</evidence>
<evidence type="ECO:0000256" key="2">
    <source>
        <dbReference type="ARBA" id="ARBA00007400"/>
    </source>
</evidence>
<keyword evidence="4 7" id="KW-0812">Transmembrane</keyword>
<feature type="transmembrane region" description="Helical" evidence="7">
    <location>
        <begin position="260"/>
        <end position="281"/>
    </location>
</feature>
<evidence type="ECO:0000256" key="4">
    <source>
        <dbReference type="ARBA" id="ARBA00022692"/>
    </source>
</evidence>
<organism evidence="9 10">
    <name type="scientific">Roseibium alexandrii</name>
    <dbReference type="NCBI Taxonomy" id="388408"/>
    <lineage>
        <taxon>Bacteria</taxon>
        <taxon>Pseudomonadati</taxon>
        <taxon>Pseudomonadota</taxon>
        <taxon>Alphaproteobacteria</taxon>
        <taxon>Hyphomicrobiales</taxon>
        <taxon>Stappiaceae</taxon>
        <taxon>Roseibium</taxon>
    </lineage>
</organism>
<evidence type="ECO:0000256" key="3">
    <source>
        <dbReference type="ARBA" id="ARBA00022475"/>
    </source>
</evidence>
<accession>A0A0M7A409</accession>
<evidence type="ECO:0000256" key="6">
    <source>
        <dbReference type="ARBA" id="ARBA00023136"/>
    </source>
</evidence>
<reference evidence="10" key="1">
    <citation type="submission" date="2015-07" db="EMBL/GenBank/DDBJ databases">
        <authorList>
            <person name="Rodrigo-Torres Lidia"/>
            <person name="Arahal R.David."/>
        </authorList>
    </citation>
    <scope>NUCLEOTIDE SEQUENCE [LARGE SCALE GENOMIC DNA]</scope>
    <source>
        <strain evidence="10">CECT 5112</strain>
    </source>
</reference>
<protein>
    <submittedName>
        <fullName evidence="9">Inner membrane protein YcfT</fullName>
    </submittedName>
</protein>
<proteinExistence type="inferred from homology"/>
<gene>
    <name evidence="9" type="primary">ycfT</name>
    <name evidence="9" type="ORF">LAX5112_02004</name>
</gene>
<feature type="transmembrane region" description="Helical" evidence="7">
    <location>
        <begin position="287"/>
        <end position="312"/>
    </location>
</feature>
<comment type="subcellular location">
    <subcellularLocation>
        <location evidence="1">Cell membrane</location>
        <topology evidence="1">Multi-pass membrane protein</topology>
    </subcellularLocation>
</comment>
<sequence>MVQAPRVDWVDTAKGICIVFVVMMHAVLGVEAAAGETGWMHAVIAFAAPFRMPDFFLISGLFLANVITRDWKLYLDRKVVHFAYFYVLWMTIQFAVKAPVFAGEMGWAGAFQFYLVSFFQPFGTLWFIYMLPIFFVVCKLAHDKGVPWQVMLGIAALLQIAPIHTGWLLVDEFASRFVYFYAGYIFAPKIFELAEWVRDRVSLSLALLLVWGVINGGLVFIGWSELPLVSLALGAAGAGAIILTSALIVKTGSMDFLRHFGANSIVIYLAFFFPMGLTRVILLKLDILDIGTVSLIVNIVAVIAPVILLWVIQKTGIGWFLFKRPEWAYLGGTYGRKTAPQAAE</sequence>
<dbReference type="STRING" id="388408.LAX5112_02004"/>
<feature type="transmembrane region" description="Helical" evidence="7">
    <location>
        <begin position="12"/>
        <end position="30"/>
    </location>
</feature>
<dbReference type="InterPro" id="IPR002656">
    <property type="entry name" value="Acyl_transf_3_dom"/>
</dbReference>
<dbReference type="OrthoDB" id="9814956at2"/>
<feature type="domain" description="Acyltransferase 3" evidence="8">
    <location>
        <begin position="8"/>
        <end position="311"/>
    </location>
</feature>
<dbReference type="Proteomes" id="UP000053235">
    <property type="component" value="Unassembled WGS sequence"/>
</dbReference>
<name>A0A0M7A409_9HYPH</name>
<dbReference type="PANTHER" id="PTHR40074">
    <property type="entry name" value="O-ACETYLTRANSFERASE WECH"/>
    <property type="match status" value="1"/>
</dbReference>
<feature type="transmembrane region" description="Helical" evidence="7">
    <location>
        <begin position="79"/>
        <end position="101"/>
    </location>
</feature>
<dbReference type="Pfam" id="PF01757">
    <property type="entry name" value="Acyl_transf_3"/>
    <property type="match status" value="1"/>
</dbReference>
<comment type="similarity">
    <text evidence="2">Belongs to the acyltransferase 3 family.</text>
</comment>
<dbReference type="GO" id="GO:0005886">
    <property type="term" value="C:plasma membrane"/>
    <property type="evidence" value="ECO:0007669"/>
    <property type="project" value="UniProtKB-SubCell"/>
</dbReference>
<keyword evidence="5 7" id="KW-1133">Transmembrane helix</keyword>
<evidence type="ECO:0000256" key="5">
    <source>
        <dbReference type="ARBA" id="ARBA00022989"/>
    </source>
</evidence>
<evidence type="ECO:0000313" key="9">
    <source>
        <dbReference type="EMBL" id="CTQ69156.1"/>
    </source>
</evidence>
<feature type="transmembrane region" description="Helical" evidence="7">
    <location>
        <begin position="173"/>
        <end position="191"/>
    </location>
</feature>
<evidence type="ECO:0000256" key="1">
    <source>
        <dbReference type="ARBA" id="ARBA00004651"/>
    </source>
</evidence>
<dbReference type="GO" id="GO:0016413">
    <property type="term" value="F:O-acetyltransferase activity"/>
    <property type="evidence" value="ECO:0007669"/>
    <property type="project" value="TreeGrafter"/>
</dbReference>
<evidence type="ECO:0000256" key="7">
    <source>
        <dbReference type="SAM" id="Phobius"/>
    </source>
</evidence>
<keyword evidence="6 7" id="KW-0472">Membrane</keyword>
<keyword evidence="3" id="KW-1003">Cell membrane</keyword>
<dbReference type="RefSeq" id="WP_055671701.1">
    <property type="nucleotide sequence ID" value="NZ_CXWD01000007.1"/>
</dbReference>
<evidence type="ECO:0000313" key="10">
    <source>
        <dbReference type="Proteomes" id="UP000053235"/>
    </source>
</evidence>
<feature type="transmembrane region" description="Helical" evidence="7">
    <location>
        <begin position="203"/>
        <end position="223"/>
    </location>
</feature>
<dbReference type="AlphaFoldDB" id="A0A0M7A409"/>
<dbReference type="GO" id="GO:0009246">
    <property type="term" value="P:enterobacterial common antigen biosynthetic process"/>
    <property type="evidence" value="ECO:0007669"/>
    <property type="project" value="TreeGrafter"/>
</dbReference>
<keyword evidence="10" id="KW-1185">Reference proteome</keyword>